<accession>A0A1T4UJD1</accession>
<name>A0A1T4UJD1_9GAMM</name>
<reference evidence="1 2" key="1">
    <citation type="submission" date="2017-02" db="EMBL/GenBank/DDBJ databases">
        <authorList>
            <person name="Peterson S.W."/>
        </authorList>
    </citation>
    <scope>NUCLEOTIDE SEQUENCE [LARGE SCALE GENOMIC DNA]</scope>
    <source>
        <strain evidence="1 2">CECT 9189</strain>
    </source>
</reference>
<dbReference type="Proteomes" id="UP000191116">
    <property type="component" value="Unassembled WGS sequence"/>
</dbReference>
<gene>
    <name evidence="1" type="ORF">CZ814_03363</name>
</gene>
<proteinExistence type="predicted"/>
<organism evidence="1 2">
    <name type="scientific">Photobacterium toruni</name>
    <dbReference type="NCBI Taxonomy" id="1935446"/>
    <lineage>
        <taxon>Bacteria</taxon>
        <taxon>Pseudomonadati</taxon>
        <taxon>Pseudomonadota</taxon>
        <taxon>Gammaproteobacteria</taxon>
        <taxon>Vibrionales</taxon>
        <taxon>Vibrionaceae</taxon>
        <taxon>Photobacterium</taxon>
    </lineage>
</organism>
<dbReference type="EMBL" id="FUWP01000025">
    <property type="protein sequence ID" value="SKA52892.1"/>
    <property type="molecule type" value="Genomic_DNA"/>
</dbReference>
<sequence length="82" mass="9601">MKELGIYKKHIRNKRLLTFCLHDVIYLISIRYRIDTVSGGYALAVRDGGNLNHAIIQLIKEFPILTHHQASEIIIYHRKFGR</sequence>
<protein>
    <submittedName>
        <fullName evidence="1">Uncharacterized protein</fullName>
    </submittedName>
</protein>
<evidence type="ECO:0000313" key="2">
    <source>
        <dbReference type="Proteomes" id="UP000191116"/>
    </source>
</evidence>
<evidence type="ECO:0000313" key="1">
    <source>
        <dbReference type="EMBL" id="SKA52892.1"/>
    </source>
</evidence>
<dbReference type="RefSeq" id="WP_080176078.1">
    <property type="nucleotide sequence ID" value="NZ_AP024857.1"/>
</dbReference>
<dbReference type="AlphaFoldDB" id="A0A1T4UJD1"/>